<feature type="compositionally biased region" description="Basic residues" evidence="8">
    <location>
        <begin position="18"/>
        <end position="30"/>
    </location>
</feature>
<dbReference type="SMART" id="SM00428">
    <property type="entry name" value="H3"/>
    <property type="match status" value="1"/>
</dbReference>
<feature type="compositionally biased region" description="Basic residues" evidence="8">
    <location>
        <begin position="1"/>
        <end position="10"/>
    </location>
</feature>
<comment type="subcellular location">
    <subcellularLocation>
        <location evidence="2">Chromosome</location>
    </subcellularLocation>
    <subcellularLocation>
        <location evidence="1">Nucleus</location>
    </subcellularLocation>
</comment>
<feature type="domain" description="Core Histone H2A/H2B/H3" evidence="9">
    <location>
        <begin position="120"/>
        <end position="198"/>
    </location>
</feature>
<dbReference type="SUPFAM" id="SSF47113">
    <property type="entry name" value="Histone-fold"/>
    <property type="match status" value="1"/>
</dbReference>
<organism evidence="10 11">
    <name type="scientific">Panicum miliaceum</name>
    <name type="common">Proso millet</name>
    <name type="synonym">Broomcorn millet</name>
    <dbReference type="NCBI Taxonomy" id="4540"/>
    <lineage>
        <taxon>Eukaryota</taxon>
        <taxon>Viridiplantae</taxon>
        <taxon>Streptophyta</taxon>
        <taxon>Embryophyta</taxon>
        <taxon>Tracheophyta</taxon>
        <taxon>Spermatophyta</taxon>
        <taxon>Magnoliopsida</taxon>
        <taxon>Liliopsida</taxon>
        <taxon>Poales</taxon>
        <taxon>Poaceae</taxon>
        <taxon>PACMAD clade</taxon>
        <taxon>Panicoideae</taxon>
        <taxon>Panicodae</taxon>
        <taxon>Paniceae</taxon>
        <taxon>Panicinae</taxon>
        <taxon>Panicum</taxon>
        <taxon>Panicum sect. Panicum</taxon>
    </lineage>
</organism>
<dbReference type="PANTHER" id="PTHR11426">
    <property type="entry name" value="HISTONE H3"/>
    <property type="match status" value="1"/>
</dbReference>
<name>A0A3L6RE54_PANMI</name>
<keyword evidence="7" id="KW-0544">Nucleosome core</keyword>
<dbReference type="CDD" id="cd22911">
    <property type="entry name" value="HFD_H3"/>
    <property type="match status" value="1"/>
</dbReference>
<keyword evidence="6" id="KW-0539">Nucleus</keyword>
<comment type="caution">
    <text evidence="10">The sequence shown here is derived from an EMBL/GenBank/DDBJ whole genome shotgun (WGS) entry which is preliminary data.</text>
</comment>
<dbReference type="OrthoDB" id="842664at2759"/>
<dbReference type="FunFam" id="1.10.20.10:FF:000085">
    <property type="entry name" value="Histone H3.2"/>
    <property type="match status" value="1"/>
</dbReference>
<dbReference type="Pfam" id="PF00125">
    <property type="entry name" value="Histone"/>
    <property type="match status" value="1"/>
</dbReference>
<dbReference type="InterPro" id="IPR009072">
    <property type="entry name" value="Histone-fold"/>
</dbReference>
<evidence type="ECO:0000256" key="2">
    <source>
        <dbReference type="ARBA" id="ARBA00004286"/>
    </source>
</evidence>
<accession>A0A3L6RE54</accession>
<keyword evidence="4" id="KW-0158">Chromosome</keyword>
<evidence type="ECO:0000256" key="1">
    <source>
        <dbReference type="ARBA" id="ARBA00004123"/>
    </source>
</evidence>
<dbReference type="GO" id="GO:0005634">
    <property type="term" value="C:nucleus"/>
    <property type="evidence" value="ECO:0007669"/>
    <property type="project" value="UniProtKB-SubCell"/>
</dbReference>
<keyword evidence="5" id="KW-0238">DNA-binding</keyword>
<dbReference type="Gene3D" id="1.10.20.10">
    <property type="entry name" value="Histone, subunit A"/>
    <property type="match status" value="1"/>
</dbReference>
<reference evidence="11" key="1">
    <citation type="journal article" date="2019" name="Nat. Commun.">
        <title>The genome of broomcorn millet.</title>
        <authorList>
            <person name="Zou C."/>
            <person name="Miki D."/>
            <person name="Li D."/>
            <person name="Tang Q."/>
            <person name="Xiao L."/>
            <person name="Rajput S."/>
            <person name="Deng P."/>
            <person name="Jia W."/>
            <person name="Huang R."/>
            <person name="Zhang M."/>
            <person name="Sun Y."/>
            <person name="Hu J."/>
            <person name="Fu X."/>
            <person name="Schnable P.S."/>
            <person name="Li F."/>
            <person name="Zhang H."/>
            <person name="Feng B."/>
            <person name="Zhu X."/>
            <person name="Liu R."/>
            <person name="Schnable J.C."/>
            <person name="Zhu J.-K."/>
            <person name="Zhang H."/>
        </authorList>
    </citation>
    <scope>NUCLEOTIDE SEQUENCE [LARGE SCALE GENOMIC DNA]</scope>
</reference>
<feature type="compositionally biased region" description="Low complexity" evidence="8">
    <location>
        <begin position="31"/>
        <end position="47"/>
    </location>
</feature>
<proteinExistence type="inferred from homology"/>
<dbReference type="AlphaFoldDB" id="A0A3L6RE54"/>
<sequence length="210" mass="22907">MARTKHAAVRRSKEQPKKKLQFGRSPHRKATPTGGASTSATPARAAGTGEGAAAGGEDLSVFVEFGHSGALSAHFSVLSLSVSDLFGGIGEFGGVPRRLQGGTAGRQQQRVKKPHRWRPGIVALREIRKYQKSTELLIPFAPFVRLVREVTDFYSRGNVTRWTPEALLAIQEAAEFHLIELFEVANLCAIHAKRVTISHYGVILNKDISK</sequence>
<dbReference type="STRING" id="4540.A0A3L6RE54"/>
<evidence type="ECO:0000256" key="6">
    <source>
        <dbReference type="ARBA" id="ARBA00023242"/>
    </source>
</evidence>
<keyword evidence="11" id="KW-1185">Reference proteome</keyword>
<dbReference type="GO" id="GO:0030527">
    <property type="term" value="F:structural constituent of chromatin"/>
    <property type="evidence" value="ECO:0007669"/>
    <property type="project" value="InterPro"/>
</dbReference>
<evidence type="ECO:0000256" key="4">
    <source>
        <dbReference type="ARBA" id="ARBA00022454"/>
    </source>
</evidence>
<dbReference type="EMBL" id="PQIB02000009">
    <property type="protein sequence ID" value="RLN00531.1"/>
    <property type="molecule type" value="Genomic_DNA"/>
</dbReference>
<dbReference type="GO" id="GO:0046982">
    <property type="term" value="F:protein heterodimerization activity"/>
    <property type="evidence" value="ECO:0007669"/>
    <property type="project" value="InterPro"/>
</dbReference>
<dbReference type="Proteomes" id="UP000275267">
    <property type="component" value="Unassembled WGS sequence"/>
</dbReference>
<dbReference type="GO" id="GO:0000786">
    <property type="term" value="C:nucleosome"/>
    <property type="evidence" value="ECO:0007669"/>
    <property type="project" value="UniProtKB-KW"/>
</dbReference>
<dbReference type="PROSITE" id="PS00959">
    <property type="entry name" value="HISTONE_H3_2"/>
    <property type="match status" value="1"/>
</dbReference>
<gene>
    <name evidence="10" type="ORF">C2845_PM06G17970</name>
</gene>
<evidence type="ECO:0000313" key="11">
    <source>
        <dbReference type="Proteomes" id="UP000275267"/>
    </source>
</evidence>
<dbReference type="InterPro" id="IPR007125">
    <property type="entry name" value="H2A/H2B/H3"/>
</dbReference>
<protein>
    <submittedName>
        <fullName evidence="10">Histone H3-5-like</fullName>
    </submittedName>
</protein>
<feature type="region of interest" description="Disordered" evidence="8">
    <location>
        <begin position="1"/>
        <end position="52"/>
    </location>
</feature>
<comment type="similarity">
    <text evidence="3">Belongs to the histone H3 family.</text>
</comment>
<evidence type="ECO:0000259" key="9">
    <source>
        <dbReference type="Pfam" id="PF00125"/>
    </source>
</evidence>
<evidence type="ECO:0000313" key="10">
    <source>
        <dbReference type="EMBL" id="RLN00531.1"/>
    </source>
</evidence>
<evidence type="ECO:0000256" key="7">
    <source>
        <dbReference type="ARBA" id="ARBA00023269"/>
    </source>
</evidence>
<evidence type="ECO:0000256" key="5">
    <source>
        <dbReference type="ARBA" id="ARBA00023125"/>
    </source>
</evidence>
<dbReference type="InterPro" id="IPR000164">
    <property type="entry name" value="Histone_H3/CENP-A"/>
</dbReference>
<evidence type="ECO:0000256" key="3">
    <source>
        <dbReference type="ARBA" id="ARBA00010343"/>
    </source>
</evidence>
<evidence type="ECO:0000256" key="8">
    <source>
        <dbReference type="SAM" id="MobiDB-lite"/>
    </source>
</evidence>
<dbReference type="GO" id="GO:0003677">
    <property type="term" value="F:DNA binding"/>
    <property type="evidence" value="ECO:0007669"/>
    <property type="project" value="UniProtKB-KW"/>
</dbReference>